<sequence>AAHGEGKVIDEEGKRQLALRVFTPEQMNRIDELVPFYPYSKDEIFAIIDIELQQFAKRMEQKELALEMQPGARELLYDLGHSEEFGIRPLRSEIKRLVIDQVADIVIRKSPMPGTTFVADAEGNEMKVTVRR</sequence>
<dbReference type="InterPro" id="IPR019489">
    <property type="entry name" value="Clp_ATPase_C"/>
</dbReference>
<reference evidence="4 5" key="1">
    <citation type="submission" date="2024-09" db="EMBL/GenBank/DDBJ databases">
        <authorList>
            <person name="D'Angelo T."/>
        </authorList>
    </citation>
    <scope>NUCLEOTIDE SEQUENCE [LARGE SCALE GENOMIC DNA]</scope>
    <source>
        <strain evidence="4">SAG AM-320-E07</strain>
    </source>
</reference>
<keyword evidence="2" id="KW-0067">ATP-binding</keyword>
<gene>
    <name evidence="4" type="ORF">ACFL6M_05080</name>
</gene>
<comment type="caution">
    <text evidence="4">The sequence shown here is derived from an EMBL/GenBank/DDBJ whole genome shotgun (WGS) entry which is preliminary data.</text>
</comment>
<protein>
    <recommendedName>
        <fullName evidence="3">Clp ATPase C-terminal domain-containing protein</fullName>
    </recommendedName>
</protein>
<dbReference type="InterPro" id="IPR027417">
    <property type="entry name" value="P-loop_NTPase"/>
</dbReference>
<dbReference type="PANTHER" id="PTHR11638">
    <property type="entry name" value="ATP-DEPENDENT CLP PROTEASE"/>
    <property type="match status" value="1"/>
</dbReference>
<dbReference type="SMART" id="SM01086">
    <property type="entry name" value="ClpB_D2-small"/>
    <property type="match status" value="1"/>
</dbReference>
<evidence type="ECO:0000259" key="3">
    <source>
        <dbReference type="SMART" id="SM01086"/>
    </source>
</evidence>
<accession>A0ABV6YKU1</accession>
<feature type="non-terminal residue" evidence="4">
    <location>
        <position position="1"/>
    </location>
</feature>
<organism evidence="4 5">
    <name type="scientific">Eiseniibacteriota bacterium</name>
    <dbReference type="NCBI Taxonomy" id="2212470"/>
    <lineage>
        <taxon>Bacteria</taxon>
        <taxon>Candidatus Eiseniibacteriota</taxon>
    </lineage>
</organism>
<name>A0ABV6YKU1_UNCEI</name>
<dbReference type="InterPro" id="IPR050130">
    <property type="entry name" value="ClpA_ClpB"/>
</dbReference>
<dbReference type="Proteomes" id="UP001593833">
    <property type="component" value="Unassembled WGS sequence"/>
</dbReference>
<dbReference type="EMBL" id="JBHPKH010000054">
    <property type="protein sequence ID" value="MFC1572955.1"/>
    <property type="molecule type" value="Genomic_DNA"/>
</dbReference>
<keyword evidence="5" id="KW-1185">Reference proteome</keyword>
<keyword evidence="1" id="KW-0547">Nucleotide-binding</keyword>
<dbReference type="SUPFAM" id="SSF52540">
    <property type="entry name" value="P-loop containing nucleoside triphosphate hydrolases"/>
    <property type="match status" value="1"/>
</dbReference>
<dbReference type="Gene3D" id="1.10.8.60">
    <property type="match status" value="1"/>
</dbReference>
<dbReference type="Pfam" id="PF10431">
    <property type="entry name" value="ClpB_D2-small"/>
    <property type="match status" value="1"/>
</dbReference>
<feature type="domain" description="Clp ATPase C-terminal" evidence="3">
    <location>
        <begin position="39"/>
        <end position="128"/>
    </location>
</feature>
<evidence type="ECO:0000256" key="1">
    <source>
        <dbReference type="ARBA" id="ARBA00022741"/>
    </source>
</evidence>
<evidence type="ECO:0000313" key="5">
    <source>
        <dbReference type="Proteomes" id="UP001593833"/>
    </source>
</evidence>
<evidence type="ECO:0000256" key="2">
    <source>
        <dbReference type="ARBA" id="ARBA00022840"/>
    </source>
</evidence>
<proteinExistence type="predicted"/>
<evidence type="ECO:0000313" key="4">
    <source>
        <dbReference type="EMBL" id="MFC1572955.1"/>
    </source>
</evidence>
<dbReference type="PANTHER" id="PTHR11638:SF18">
    <property type="entry name" value="HEAT SHOCK PROTEIN 104"/>
    <property type="match status" value="1"/>
</dbReference>